<evidence type="ECO:0000256" key="7">
    <source>
        <dbReference type="ARBA" id="ARBA00022723"/>
    </source>
</evidence>
<protein>
    <submittedName>
        <fullName evidence="16">Cadmium-translocating P-type ATPase</fullName>
    </submittedName>
</protein>
<dbReference type="InterPro" id="IPR036163">
    <property type="entry name" value="HMA_dom_sf"/>
</dbReference>
<dbReference type="Gene3D" id="3.30.70.100">
    <property type="match status" value="1"/>
</dbReference>
<organism evidence="16 17">
    <name type="scientific">Stenomitos frigidus ULC18</name>
    <dbReference type="NCBI Taxonomy" id="2107698"/>
    <lineage>
        <taxon>Bacteria</taxon>
        <taxon>Bacillati</taxon>
        <taxon>Cyanobacteriota</taxon>
        <taxon>Cyanophyceae</taxon>
        <taxon>Leptolyngbyales</taxon>
        <taxon>Leptolyngbyaceae</taxon>
        <taxon>Stenomitos</taxon>
    </lineage>
</organism>
<dbReference type="GO" id="GO:0015086">
    <property type="term" value="F:cadmium ion transmembrane transporter activity"/>
    <property type="evidence" value="ECO:0007669"/>
    <property type="project" value="TreeGrafter"/>
</dbReference>
<keyword evidence="8 13" id="KW-0547">Nucleotide-binding</keyword>
<accession>A0A2T1E409</accession>
<dbReference type="Gene3D" id="2.70.150.10">
    <property type="entry name" value="Calcium-transporting ATPase, cytoplasmic transduction domain A"/>
    <property type="match status" value="1"/>
</dbReference>
<feature type="transmembrane region" description="Helical" evidence="13">
    <location>
        <begin position="692"/>
        <end position="711"/>
    </location>
</feature>
<dbReference type="GO" id="GO:0046872">
    <property type="term" value="F:metal ion binding"/>
    <property type="evidence" value="ECO:0007669"/>
    <property type="project" value="UniProtKB-KW"/>
</dbReference>
<dbReference type="EMBL" id="PVWK01000090">
    <property type="protein sequence ID" value="PSB27493.1"/>
    <property type="molecule type" value="Genomic_DNA"/>
</dbReference>
<dbReference type="NCBIfam" id="TIGR01512">
    <property type="entry name" value="ATPase-IB2_Cd"/>
    <property type="match status" value="1"/>
</dbReference>
<keyword evidence="9 13" id="KW-0067">ATP-binding</keyword>
<dbReference type="Pfam" id="PF00702">
    <property type="entry name" value="Hydrolase"/>
    <property type="match status" value="1"/>
</dbReference>
<dbReference type="GO" id="GO:0005524">
    <property type="term" value="F:ATP binding"/>
    <property type="evidence" value="ECO:0007669"/>
    <property type="project" value="UniProtKB-UniRule"/>
</dbReference>
<feature type="transmembrane region" description="Helical" evidence="13">
    <location>
        <begin position="717"/>
        <end position="735"/>
    </location>
</feature>
<sequence>MTQTPALKTQRMQVGGMDCTSCALKIEASVQKLAGVSEIAVVVATGRLTVSYDPHQVSEAAIKQRVTALGYTVAGQNSVTATHHHDEHSHEHCDGHDHHGHEHVGHAYEHSHHHNGSEFNLRREGTVIGVVLALFILGSVFETPLHNTPFSIGEYLVFIPAYLLSGWSVLTSAGRNILRGQVFDENFLMTIATVGAIAIHKLPEAVGVMLFFKFGELFQESAVSRSRRSITSLLEIRPEAANLKTDSGIQTVAPEAVMVGDTILVKPGEKIPLDGDVIDGRSQVDTSALTGESVPRTVSVGEPVLAGMINQTGVLTVTVTKPFGASSIARILELVENASSKKATTEKFITKFARRYTPIVVLASLAVALLPPLFIPGASSAEWAYRALILLVISCPCGLVISIPLGYFGGIGGAAKRGILVKGATFLDTLASVKAIAFDKTGTLTKGVFKVVAIVPHNGFTQAELLCLAAEVEAGSNHPIAQSIRAAYGQPVDASTLSDYTEIAAHGIQARLGQRWVLAGNDRLMHREQIVHNTCHVEGTVVHLAVDQVYVGYVVIADEVKEDAVEAMQALKAAGVEHIMMLTGDSQAVAQRIAKTLGVDSYQAELLPEAKVTAVETLLQRFSKKGTVAFVGDGINDAPVIARADVGIAMGGLGTDAAIETADVVLMTDAPSKVAEAIQIARKTHAIVWQNIIFAIVVKGLFIALGLFGLASMWEAVFADVGVALAAIFNATRVLK</sequence>
<dbReference type="GO" id="GO:0005886">
    <property type="term" value="C:plasma membrane"/>
    <property type="evidence" value="ECO:0007669"/>
    <property type="project" value="UniProtKB-SubCell"/>
</dbReference>
<evidence type="ECO:0000256" key="8">
    <source>
        <dbReference type="ARBA" id="ARBA00022741"/>
    </source>
</evidence>
<dbReference type="Pfam" id="PF00122">
    <property type="entry name" value="E1-E2_ATPase"/>
    <property type="match status" value="1"/>
</dbReference>
<dbReference type="InterPro" id="IPR023299">
    <property type="entry name" value="ATPase_P-typ_cyto_dom_N"/>
</dbReference>
<dbReference type="InterPro" id="IPR059000">
    <property type="entry name" value="ATPase_P-type_domA"/>
</dbReference>
<dbReference type="AlphaFoldDB" id="A0A2T1E409"/>
<dbReference type="PROSITE" id="PS01047">
    <property type="entry name" value="HMA_1"/>
    <property type="match status" value="1"/>
</dbReference>
<dbReference type="PROSITE" id="PS00154">
    <property type="entry name" value="ATPASE_E1_E2"/>
    <property type="match status" value="1"/>
</dbReference>
<dbReference type="CDD" id="cd07548">
    <property type="entry name" value="P-type_ATPase-Cd_Zn_Co_like"/>
    <property type="match status" value="1"/>
</dbReference>
<dbReference type="Proteomes" id="UP000239576">
    <property type="component" value="Unassembled WGS sequence"/>
</dbReference>
<evidence type="ECO:0000256" key="4">
    <source>
        <dbReference type="ARBA" id="ARBA00022475"/>
    </source>
</evidence>
<dbReference type="Gene3D" id="3.40.50.1000">
    <property type="entry name" value="HAD superfamily/HAD-like"/>
    <property type="match status" value="1"/>
</dbReference>
<dbReference type="SUPFAM" id="SSF81653">
    <property type="entry name" value="Calcium ATPase, transduction domain A"/>
    <property type="match status" value="1"/>
</dbReference>
<keyword evidence="17" id="KW-1185">Reference proteome</keyword>
<evidence type="ECO:0000256" key="3">
    <source>
        <dbReference type="ARBA" id="ARBA00022448"/>
    </source>
</evidence>
<keyword evidence="10" id="KW-1278">Translocase</keyword>
<dbReference type="RefSeq" id="WP_106257373.1">
    <property type="nucleotide sequence ID" value="NZ_CAWNSW010000117.1"/>
</dbReference>
<reference evidence="17" key="1">
    <citation type="submission" date="2018-02" db="EMBL/GenBank/DDBJ databases">
        <authorList>
            <person name="Moore K."/>
            <person name="Momper L."/>
        </authorList>
    </citation>
    <scope>NUCLEOTIDE SEQUENCE [LARGE SCALE GENOMIC DNA]</scope>
    <source>
        <strain evidence="17">ULC18</strain>
    </source>
</reference>
<evidence type="ECO:0000256" key="2">
    <source>
        <dbReference type="ARBA" id="ARBA00006024"/>
    </source>
</evidence>
<dbReference type="GO" id="GO:0016887">
    <property type="term" value="F:ATP hydrolysis activity"/>
    <property type="evidence" value="ECO:0007669"/>
    <property type="project" value="InterPro"/>
</dbReference>
<dbReference type="Pfam" id="PF00403">
    <property type="entry name" value="HMA"/>
    <property type="match status" value="1"/>
</dbReference>
<dbReference type="OrthoDB" id="525483at2"/>
<reference evidence="16 17" key="2">
    <citation type="submission" date="2018-03" db="EMBL/GenBank/DDBJ databases">
        <title>The ancient ancestry and fast evolution of plastids.</title>
        <authorList>
            <person name="Moore K.R."/>
            <person name="Magnabosco C."/>
            <person name="Momper L."/>
            <person name="Gold D.A."/>
            <person name="Bosak T."/>
            <person name="Fournier G.P."/>
        </authorList>
    </citation>
    <scope>NUCLEOTIDE SEQUENCE [LARGE SCALE GENOMIC DNA]</scope>
    <source>
        <strain evidence="16 17">ULC18</strain>
    </source>
</reference>
<evidence type="ECO:0000256" key="1">
    <source>
        <dbReference type="ARBA" id="ARBA00004651"/>
    </source>
</evidence>
<dbReference type="SUPFAM" id="SSF81665">
    <property type="entry name" value="Calcium ATPase, transmembrane domain M"/>
    <property type="match status" value="1"/>
</dbReference>
<dbReference type="PRINTS" id="PR00120">
    <property type="entry name" value="HATPASE"/>
</dbReference>
<feature type="transmembrane region" description="Helical" evidence="13">
    <location>
        <begin position="387"/>
        <end position="408"/>
    </location>
</feature>
<evidence type="ECO:0000256" key="11">
    <source>
        <dbReference type="ARBA" id="ARBA00022989"/>
    </source>
</evidence>
<dbReference type="Gene3D" id="3.40.1110.10">
    <property type="entry name" value="Calcium-transporting ATPase, cytoplasmic domain N"/>
    <property type="match status" value="1"/>
</dbReference>
<dbReference type="SFLD" id="SFLDS00003">
    <property type="entry name" value="Haloacid_Dehalogenase"/>
    <property type="match status" value="1"/>
</dbReference>
<dbReference type="GO" id="GO:0019829">
    <property type="term" value="F:ATPase-coupled monoatomic cation transmembrane transporter activity"/>
    <property type="evidence" value="ECO:0007669"/>
    <property type="project" value="InterPro"/>
</dbReference>
<dbReference type="SFLD" id="SFLDF00027">
    <property type="entry name" value="p-type_atpase"/>
    <property type="match status" value="1"/>
</dbReference>
<dbReference type="InterPro" id="IPR051014">
    <property type="entry name" value="Cation_Transport_ATPase_IB"/>
</dbReference>
<dbReference type="SFLD" id="SFLDG00002">
    <property type="entry name" value="C1.7:_P-type_atpase_like"/>
    <property type="match status" value="1"/>
</dbReference>
<comment type="similarity">
    <text evidence="2 13">Belongs to the cation transport ATPase (P-type) (TC 3.A.3) family. Type IB subfamily.</text>
</comment>
<feature type="transmembrane region" description="Helical" evidence="13">
    <location>
        <begin position="127"/>
        <end position="146"/>
    </location>
</feature>
<dbReference type="PANTHER" id="PTHR48085">
    <property type="entry name" value="CADMIUM/ZINC-TRANSPORTING ATPASE HMA2-RELATED"/>
    <property type="match status" value="1"/>
</dbReference>
<keyword evidence="12 13" id="KW-0472">Membrane</keyword>
<dbReference type="PROSITE" id="PS50846">
    <property type="entry name" value="HMA_2"/>
    <property type="match status" value="1"/>
</dbReference>
<proteinExistence type="inferred from homology"/>
<evidence type="ECO:0000256" key="6">
    <source>
        <dbReference type="ARBA" id="ARBA00022692"/>
    </source>
</evidence>
<dbReference type="FunFam" id="2.70.150.10:FF:000002">
    <property type="entry name" value="Copper-transporting ATPase 1, putative"/>
    <property type="match status" value="1"/>
</dbReference>
<dbReference type="InterPro" id="IPR023298">
    <property type="entry name" value="ATPase_P-typ_TM_dom_sf"/>
</dbReference>
<dbReference type="SUPFAM" id="SSF56784">
    <property type="entry name" value="HAD-like"/>
    <property type="match status" value="1"/>
</dbReference>
<dbReference type="NCBIfam" id="TIGR01525">
    <property type="entry name" value="ATPase-IB_hvy"/>
    <property type="match status" value="1"/>
</dbReference>
<dbReference type="InterPro" id="IPR044492">
    <property type="entry name" value="P_typ_ATPase_HD_dom"/>
</dbReference>
<feature type="region of interest" description="Disordered" evidence="14">
    <location>
        <begin position="83"/>
        <end position="103"/>
    </location>
</feature>
<keyword evidence="3" id="KW-0813">Transport</keyword>
<dbReference type="CDD" id="cd00371">
    <property type="entry name" value="HMA"/>
    <property type="match status" value="1"/>
</dbReference>
<feature type="transmembrane region" description="Helical" evidence="13">
    <location>
        <begin position="152"/>
        <end position="170"/>
    </location>
</feature>
<dbReference type="NCBIfam" id="TIGR01494">
    <property type="entry name" value="ATPase_P-type"/>
    <property type="match status" value="1"/>
</dbReference>
<dbReference type="PANTHER" id="PTHR48085:SF5">
    <property type="entry name" value="CADMIUM_ZINC-TRANSPORTING ATPASE HMA4-RELATED"/>
    <property type="match status" value="1"/>
</dbReference>
<dbReference type="InterPro" id="IPR018303">
    <property type="entry name" value="ATPase_P-typ_P_site"/>
</dbReference>
<name>A0A2T1E409_9CYAN</name>
<feature type="transmembrane region" description="Helical" evidence="13">
    <location>
        <begin position="356"/>
        <end position="375"/>
    </location>
</feature>
<evidence type="ECO:0000256" key="10">
    <source>
        <dbReference type="ARBA" id="ARBA00022967"/>
    </source>
</evidence>
<feature type="domain" description="HMA" evidence="15">
    <location>
        <begin position="8"/>
        <end position="74"/>
    </location>
</feature>
<keyword evidence="7 13" id="KW-0479">Metal-binding</keyword>
<dbReference type="FunFam" id="3.30.70.100:FF:000001">
    <property type="entry name" value="ATPase copper transporting beta"/>
    <property type="match status" value="1"/>
</dbReference>
<dbReference type="InterPro" id="IPR008250">
    <property type="entry name" value="ATPase_P-typ_transduc_dom_A_sf"/>
</dbReference>
<keyword evidence="4 13" id="KW-1003">Cell membrane</keyword>
<dbReference type="SUPFAM" id="SSF55008">
    <property type="entry name" value="HMA, heavy metal-associated domain"/>
    <property type="match status" value="1"/>
</dbReference>
<dbReference type="InterPro" id="IPR006121">
    <property type="entry name" value="HMA_dom"/>
</dbReference>
<evidence type="ECO:0000256" key="14">
    <source>
        <dbReference type="SAM" id="MobiDB-lite"/>
    </source>
</evidence>
<dbReference type="PRINTS" id="PR00119">
    <property type="entry name" value="CATATPASE"/>
</dbReference>
<evidence type="ECO:0000256" key="5">
    <source>
        <dbReference type="ARBA" id="ARBA00022553"/>
    </source>
</evidence>
<keyword evidence="11 13" id="KW-1133">Transmembrane helix</keyword>
<evidence type="ECO:0000256" key="9">
    <source>
        <dbReference type="ARBA" id="ARBA00022840"/>
    </source>
</evidence>
<dbReference type="InterPro" id="IPR001757">
    <property type="entry name" value="P_typ_ATPase"/>
</dbReference>
<evidence type="ECO:0000313" key="17">
    <source>
        <dbReference type="Proteomes" id="UP000239576"/>
    </source>
</evidence>
<comment type="subcellular location">
    <subcellularLocation>
        <location evidence="1">Cell membrane</location>
        <topology evidence="1">Multi-pass membrane protein</topology>
    </subcellularLocation>
</comment>
<evidence type="ECO:0000313" key="16">
    <source>
        <dbReference type="EMBL" id="PSB27493.1"/>
    </source>
</evidence>
<dbReference type="InterPro" id="IPR017969">
    <property type="entry name" value="Heavy-metal-associated_CS"/>
</dbReference>
<evidence type="ECO:0000256" key="12">
    <source>
        <dbReference type="ARBA" id="ARBA00023136"/>
    </source>
</evidence>
<dbReference type="InterPro" id="IPR036412">
    <property type="entry name" value="HAD-like_sf"/>
</dbReference>
<keyword evidence="5" id="KW-0597">Phosphoprotein</keyword>
<comment type="caution">
    <text evidence="16">The sequence shown here is derived from an EMBL/GenBank/DDBJ whole genome shotgun (WGS) entry which is preliminary data.</text>
</comment>
<evidence type="ECO:0000259" key="15">
    <source>
        <dbReference type="PROSITE" id="PS50846"/>
    </source>
</evidence>
<dbReference type="InterPro" id="IPR023214">
    <property type="entry name" value="HAD_sf"/>
</dbReference>
<dbReference type="InterPro" id="IPR027256">
    <property type="entry name" value="P-typ_ATPase_IB"/>
</dbReference>
<evidence type="ECO:0000256" key="13">
    <source>
        <dbReference type="RuleBase" id="RU362081"/>
    </source>
</evidence>
<gene>
    <name evidence="16" type="primary">cadA</name>
    <name evidence="16" type="ORF">C7B82_16400</name>
</gene>
<keyword evidence="6 13" id="KW-0812">Transmembrane</keyword>